<dbReference type="RefSeq" id="WP_211845582.1">
    <property type="nucleotide sequence ID" value="NZ_JAAEDL010000004.1"/>
</dbReference>
<dbReference type="InterPro" id="IPR003767">
    <property type="entry name" value="Malate/L-lactate_DH-like"/>
</dbReference>
<dbReference type="Proteomes" id="UP001138709">
    <property type="component" value="Unassembled WGS sequence"/>
</dbReference>
<evidence type="ECO:0000256" key="2">
    <source>
        <dbReference type="ARBA" id="ARBA00023002"/>
    </source>
</evidence>
<dbReference type="SUPFAM" id="SSF89733">
    <property type="entry name" value="L-sulfolactate dehydrogenase-like"/>
    <property type="match status" value="1"/>
</dbReference>
<name>A0A9X9X8M8_9PROT</name>
<dbReference type="InterPro" id="IPR043144">
    <property type="entry name" value="Mal/L-sulf/L-lact_DH-like_ah"/>
</dbReference>
<dbReference type="AlphaFoldDB" id="A0A9X9X8M8"/>
<proteinExistence type="inferred from homology"/>
<organism evidence="3 4">
    <name type="scientific">Neoroseomonas eburnea</name>
    <dbReference type="NCBI Taxonomy" id="1346889"/>
    <lineage>
        <taxon>Bacteria</taxon>
        <taxon>Pseudomonadati</taxon>
        <taxon>Pseudomonadota</taxon>
        <taxon>Alphaproteobacteria</taxon>
        <taxon>Acetobacterales</taxon>
        <taxon>Acetobacteraceae</taxon>
        <taxon>Neoroseomonas</taxon>
    </lineage>
</organism>
<dbReference type="Gene3D" id="3.30.1370.60">
    <property type="entry name" value="Hypothetical oxidoreductase yiak, domain 2"/>
    <property type="match status" value="1"/>
</dbReference>
<accession>A0A9X9X8M8</accession>
<evidence type="ECO:0000256" key="1">
    <source>
        <dbReference type="ARBA" id="ARBA00006056"/>
    </source>
</evidence>
<dbReference type="InterPro" id="IPR043143">
    <property type="entry name" value="Mal/L-sulf/L-lact_DH-like_NADP"/>
</dbReference>
<evidence type="ECO:0000313" key="4">
    <source>
        <dbReference type="Proteomes" id="UP001138709"/>
    </source>
</evidence>
<protein>
    <submittedName>
        <fullName evidence="3">Malate/lactate/ureidoglycolate dehydrogenase</fullName>
    </submittedName>
</protein>
<dbReference type="Gene3D" id="1.10.1530.10">
    <property type="match status" value="1"/>
</dbReference>
<keyword evidence="2" id="KW-0560">Oxidoreductase</keyword>
<dbReference type="NCBIfam" id="NF007504">
    <property type="entry name" value="PRK10098.1"/>
    <property type="match status" value="1"/>
</dbReference>
<sequence length="355" mass="37083">MLKIHAGALRDLVRSIVAATGSTQEEAEEVAAHLLEANLQGHDSHGIMLLPRYVEHVRQGKLHPNVAPKAIRQEASLALFDGGMGYGQRVGRIAMDWAINAAHAHGHAVMGLRDVHHLGRIGTYGEQAAAAGMISVHFVNGVSGPPAVAPFGGSDGRLSTNPVCITVPAARAGDAPLVLDFATSAIALGKCRVAFNAGRAVPEGSLVDAKGQPTTDPGVLYRDQPRGALLSFGAHKGYGLALVCEVLAGALLGGATAWRPEQRERGIVNSWLAFVLDPGRFGDLDAFRGELAAVIADVKTSPPADPENPVLVAGEKERITRAKRLAEGIPVDATTWGNLVAAARSLGIAEIPEAR</sequence>
<evidence type="ECO:0000313" key="3">
    <source>
        <dbReference type="EMBL" id="MBR0680064.1"/>
    </source>
</evidence>
<dbReference type="GO" id="GO:0016491">
    <property type="term" value="F:oxidoreductase activity"/>
    <property type="evidence" value="ECO:0007669"/>
    <property type="project" value="UniProtKB-KW"/>
</dbReference>
<dbReference type="PANTHER" id="PTHR11091:SF0">
    <property type="entry name" value="MALATE DEHYDROGENASE"/>
    <property type="match status" value="1"/>
</dbReference>
<keyword evidence="4" id="KW-1185">Reference proteome</keyword>
<reference evidence="3" key="1">
    <citation type="submission" date="2020-01" db="EMBL/GenBank/DDBJ databases">
        <authorList>
            <person name="Rat A."/>
        </authorList>
    </citation>
    <scope>NUCLEOTIDE SEQUENCE</scope>
    <source>
        <strain evidence="3">LMG 31228</strain>
    </source>
</reference>
<dbReference type="InterPro" id="IPR036111">
    <property type="entry name" value="Mal/L-sulfo/L-lacto_DH-like_sf"/>
</dbReference>
<comment type="similarity">
    <text evidence="1">Belongs to the LDH2/MDH2 oxidoreductase family.</text>
</comment>
<dbReference type="PANTHER" id="PTHR11091">
    <property type="entry name" value="OXIDOREDUCTASE-RELATED"/>
    <property type="match status" value="1"/>
</dbReference>
<gene>
    <name evidence="3" type="ORF">GXW74_06165</name>
</gene>
<dbReference type="EMBL" id="JAAEDL010000004">
    <property type="protein sequence ID" value="MBR0680064.1"/>
    <property type="molecule type" value="Genomic_DNA"/>
</dbReference>
<comment type="caution">
    <text evidence="3">The sequence shown here is derived from an EMBL/GenBank/DDBJ whole genome shotgun (WGS) entry which is preliminary data.</text>
</comment>
<dbReference type="Pfam" id="PF02615">
    <property type="entry name" value="Ldh_2"/>
    <property type="match status" value="1"/>
</dbReference>
<reference evidence="3" key="2">
    <citation type="journal article" date="2021" name="Syst. Appl. Microbiol.">
        <title>Roseomonas hellenica sp. nov., isolated from roots of wild-growing Alkanna tinctoria.</title>
        <authorList>
            <person name="Rat A."/>
            <person name="Naranjo H.D."/>
            <person name="Lebbe L."/>
            <person name="Cnockaert M."/>
            <person name="Krigas N."/>
            <person name="Grigoriadou K."/>
            <person name="Maloupa E."/>
            <person name="Willems A."/>
        </authorList>
    </citation>
    <scope>NUCLEOTIDE SEQUENCE</scope>
    <source>
        <strain evidence="3">LMG 31228</strain>
    </source>
</reference>